<evidence type="ECO:0000256" key="2">
    <source>
        <dbReference type="ARBA" id="ARBA00022747"/>
    </source>
</evidence>
<dbReference type="GO" id="GO:0009307">
    <property type="term" value="P:DNA restriction-modification system"/>
    <property type="evidence" value="ECO:0007669"/>
    <property type="project" value="UniProtKB-KW"/>
</dbReference>
<organism evidence="6 7">
    <name type="scientific">Mesobacillus selenatarsenatis</name>
    <dbReference type="NCBI Taxonomy" id="388741"/>
    <lineage>
        <taxon>Bacteria</taxon>
        <taxon>Bacillati</taxon>
        <taxon>Bacillota</taxon>
        <taxon>Bacilli</taxon>
        <taxon>Bacillales</taxon>
        <taxon>Bacillaceae</taxon>
        <taxon>Mesobacillus</taxon>
    </lineage>
</organism>
<feature type="coiled-coil region" evidence="4">
    <location>
        <begin position="172"/>
        <end position="199"/>
    </location>
</feature>
<dbReference type="InterPro" id="IPR044946">
    <property type="entry name" value="Restrct_endonuc_typeI_TRD_sf"/>
</dbReference>
<keyword evidence="3" id="KW-0238">DNA-binding</keyword>
<dbReference type="GO" id="GO:0003677">
    <property type="term" value="F:DNA binding"/>
    <property type="evidence" value="ECO:0007669"/>
    <property type="project" value="UniProtKB-KW"/>
</dbReference>
<dbReference type="AlphaFoldDB" id="A0A846TQR1"/>
<feature type="domain" description="Type I restriction modification DNA specificity" evidence="5">
    <location>
        <begin position="13"/>
        <end position="189"/>
    </location>
</feature>
<dbReference type="EMBL" id="JAAVUM010000018">
    <property type="protein sequence ID" value="NKE07627.1"/>
    <property type="molecule type" value="Genomic_DNA"/>
</dbReference>
<dbReference type="PANTHER" id="PTHR30408">
    <property type="entry name" value="TYPE-1 RESTRICTION ENZYME ECOKI SPECIFICITY PROTEIN"/>
    <property type="match status" value="1"/>
</dbReference>
<comment type="similarity">
    <text evidence="1">Belongs to the type-I restriction system S methylase family.</text>
</comment>
<name>A0A846TQR1_9BACI</name>
<dbReference type="PANTHER" id="PTHR30408:SF12">
    <property type="entry name" value="TYPE I RESTRICTION ENZYME MJAVIII SPECIFICITY SUBUNIT"/>
    <property type="match status" value="1"/>
</dbReference>
<keyword evidence="4" id="KW-0175">Coiled coil</keyword>
<accession>A0A846TQR1</accession>
<dbReference type="Pfam" id="PF01420">
    <property type="entry name" value="Methylase_S"/>
    <property type="match status" value="1"/>
</dbReference>
<reference evidence="6 7" key="1">
    <citation type="submission" date="2020-03" db="EMBL/GenBank/DDBJ databases">
        <authorList>
            <person name="Sun Q."/>
        </authorList>
    </citation>
    <scope>NUCLEOTIDE SEQUENCE [LARGE SCALE GENOMIC DNA]</scope>
    <source>
        <strain evidence="6 7">KACC 21451</strain>
    </source>
</reference>
<comment type="caution">
    <text evidence="6">The sequence shown here is derived from an EMBL/GenBank/DDBJ whole genome shotgun (WGS) entry which is preliminary data.</text>
</comment>
<evidence type="ECO:0000256" key="3">
    <source>
        <dbReference type="ARBA" id="ARBA00023125"/>
    </source>
</evidence>
<evidence type="ECO:0000313" key="6">
    <source>
        <dbReference type="EMBL" id="NKE07627.1"/>
    </source>
</evidence>
<sequence length="402" mass="46732">MDAPSLRFIEFSEEWSTKKLSEITSAIGDGLHSTPIYDDNGNYYFTNGSNIQHGKLKFDENTKTINHEEFLKYRSKLSKNSILVSLNGATWGRFGLYNGEPILLGKSLGYINVMDNISKNFLYYLLQTKKIRRFFESVTTGSTIKNLSLHTLRNTELKIPSLKEQEKIADFYVLLNQKIQLQQERIELLKDQKKGYMQKIFNRNLRFKDTNNNYYPMWKKLKFNNFLYKSNCKKVKTDDIDVSKLITVRLHGLGVIKNTNTSTLKLGSTIYYKRNAGDFIYGKQNFFNGAFGIIPVELEGFLSSNDIPTLKFDLSVINPIFFLEYIGRESFYKNCEKLASGTGSKRIHEETLLDMELELPSLNEQNKIADFLLRINNKINYEELKIQFLISHKQALMQKMFI</sequence>
<evidence type="ECO:0000313" key="7">
    <source>
        <dbReference type="Proteomes" id="UP000587942"/>
    </source>
</evidence>
<dbReference type="RefSeq" id="WP_167834018.1">
    <property type="nucleotide sequence ID" value="NZ_JAAVUM010000018.1"/>
</dbReference>
<dbReference type="InterPro" id="IPR000055">
    <property type="entry name" value="Restrct_endonuc_typeI_TRD"/>
</dbReference>
<dbReference type="Gene3D" id="3.90.220.20">
    <property type="entry name" value="DNA methylase specificity domains"/>
    <property type="match status" value="2"/>
</dbReference>
<evidence type="ECO:0000259" key="5">
    <source>
        <dbReference type="Pfam" id="PF01420"/>
    </source>
</evidence>
<evidence type="ECO:0000256" key="4">
    <source>
        <dbReference type="SAM" id="Coils"/>
    </source>
</evidence>
<dbReference type="SUPFAM" id="SSF116734">
    <property type="entry name" value="DNA methylase specificity domain"/>
    <property type="match status" value="2"/>
</dbReference>
<evidence type="ECO:0000256" key="1">
    <source>
        <dbReference type="ARBA" id="ARBA00010923"/>
    </source>
</evidence>
<proteinExistence type="inferred from homology"/>
<dbReference type="Proteomes" id="UP000587942">
    <property type="component" value="Unassembled WGS sequence"/>
</dbReference>
<dbReference type="InterPro" id="IPR052021">
    <property type="entry name" value="Type-I_RS_S_subunit"/>
</dbReference>
<gene>
    <name evidence="6" type="ORF">GWK17_19445</name>
</gene>
<keyword evidence="2" id="KW-0680">Restriction system</keyword>
<protein>
    <recommendedName>
        <fullName evidence="5">Type I restriction modification DNA specificity domain-containing protein</fullName>
    </recommendedName>
</protein>